<feature type="region of interest" description="Disordered" evidence="1">
    <location>
        <begin position="1"/>
        <end position="31"/>
    </location>
</feature>
<feature type="transmembrane region" description="Helical" evidence="2">
    <location>
        <begin position="66"/>
        <end position="86"/>
    </location>
</feature>
<feature type="compositionally biased region" description="Basic residues" evidence="1">
    <location>
        <begin position="12"/>
        <end position="27"/>
    </location>
</feature>
<proteinExistence type="predicted"/>
<organism evidence="3 4">
    <name type="scientific">Trichinella papuae</name>
    <dbReference type="NCBI Taxonomy" id="268474"/>
    <lineage>
        <taxon>Eukaryota</taxon>
        <taxon>Metazoa</taxon>
        <taxon>Ecdysozoa</taxon>
        <taxon>Nematoda</taxon>
        <taxon>Enoplea</taxon>
        <taxon>Dorylaimia</taxon>
        <taxon>Trichinellida</taxon>
        <taxon>Trichinellidae</taxon>
        <taxon>Trichinella</taxon>
    </lineage>
</organism>
<evidence type="ECO:0000313" key="3">
    <source>
        <dbReference type="EMBL" id="KRZ65383.1"/>
    </source>
</evidence>
<name>A0A0V1M104_9BILA</name>
<feature type="compositionally biased region" description="Basic and acidic residues" evidence="1">
    <location>
        <begin position="1"/>
        <end position="11"/>
    </location>
</feature>
<evidence type="ECO:0000256" key="2">
    <source>
        <dbReference type="SAM" id="Phobius"/>
    </source>
</evidence>
<keyword evidence="2" id="KW-1133">Transmembrane helix</keyword>
<accession>A0A0V1M104</accession>
<sequence>MKKRKSEDRTTRSRTRTARSRTKKARGMRFPVGPHSVSLGLGYFERVKLSHILGLSRSKIYFSKQILFILLFFDNTFHFNSFNFFLLRFIHFILSISFTKYFFDSFILILTLKKTDT</sequence>
<reference evidence="3 4" key="1">
    <citation type="submission" date="2015-01" db="EMBL/GenBank/DDBJ databases">
        <title>Evolution of Trichinella species and genotypes.</title>
        <authorList>
            <person name="Korhonen P.K."/>
            <person name="Edoardo P."/>
            <person name="Giuseppe L.R."/>
            <person name="Gasser R.B."/>
        </authorList>
    </citation>
    <scope>NUCLEOTIDE SEQUENCE [LARGE SCALE GENOMIC DNA]</scope>
    <source>
        <strain evidence="3">ISS1980</strain>
    </source>
</reference>
<dbReference type="AlphaFoldDB" id="A0A0V1M104"/>
<comment type="caution">
    <text evidence="3">The sequence shown here is derived from an EMBL/GenBank/DDBJ whole genome shotgun (WGS) entry which is preliminary data.</text>
</comment>
<keyword evidence="4" id="KW-1185">Reference proteome</keyword>
<feature type="transmembrane region" description="Helical" evidence="2">
    <location>
        <begin position="92"/>
        <end position="112"/>
    </location>
</feature>
<gene>
    <name evidence="3" type="ORF">T10_9810</name>
</gene>
<evidence type="ECO:0000313" key="4">
    <source>
        <dbReference type="Proteomes" id="UP000054843"/>
    </source>
</evidence>
<evidence type="ECO:0000256" key="1">
    <source>
        <dbReference type="SAM" id="MobiDB-lite"/>
    </source>
</evidence>
<keyword evidence="2" id="KW-0472">Membrane</keyword>
<protein>
    <submittedName>
        <fullName evidence="3">Uncharacterized protein</fullName>
    </submittedName>
</protein>
<dbReference type="EMBL" id="JYDO01000379">
    <property type="protein sequence ID" value="KRZ65383.1"/>
    <property type="molecule type" value="Genomic_DNA"/>
</dbReference>
<keyword evidence="2" id="KW-0812">Transmembrane</keyword>
<dbReference type="Proteomes" id="UP000054843">
    <property type="component" value="Unassembled WGS sequence"/>
</dbReference>